<sequence>MCFIAKRQYIVGDKKKLIIAIHVIYITYIFLRALKYIVFFSKSSKTRYLIHDQNFKKITFEIQIISLRQDQKEFI</sequence>
<keyword evidence="1" id="KW-0472">Membrane</keyword>
<protein>
    <submittedName>
        <fullName evidence="2">Uncharacterized protein</fullName>
    </submittedName>
</protein>
<dbReference type="AlphaFoldDB" id="A0A3Q7H702"/>
<keyword evidence="1" id="KW-0812">Transmembrane</keyword>
<name>A0A3Q7H702_SOLLC</name>
<dbReference type="PaxDb" id="4081-Solyc05g009510.1.1"/>
<keyword evidence="3" id="KW-1185">Reference proteome</keyword>
<reference evidence="2" key="1">
    <citation type="journal article" date="2012" name="Nature">
        <title>The tomato genome sequence provides insights into fleshy fruit evolution.</title>
        <authorList>
            <consortium name="Tomato Genome Consortium"/>
        </authorList>
    </citation>
    <scope>NUCLEOTIDE SEQUENCE [LARGE SCALE GENOMIC DNA]</scope>
    <source>
        <strain evidence="2">cv. Heinz 1706</strain>
    </source>
</reference>
<proteinExistence type="predicted"/>
<keyword evidence="1" id="KW-1133">Transmembrane helix</keyword>
<accession>A0A3Q7H702</accession>
<evidence type="ECO:0000313" key="3">
    <source>
        <dbReference type="Proteomes" id="UP000004994"/>
    </source>
</evidence>
<reference evidence="2" key="2">
    <citation type="submission" date="2019-01" db="UniProtKB">
        <authorList>
            <consortium name="EnsemblPlants"/>
        </authorList>
    </citation>
    <scope>IDENTIFICATION</scope>
    <source>
        <strain evidence="2">cv. Heinz 1706</strain>
    </source>
</reference>
<dbReference type="Gramene" id="Solyc05g009510.1.1">
    <property type="protein sequence ID" value="Solyc05g009510.1.1.1"/>
    <property type="gene ID" value="Solyc05g009510.1"/>
</dbReference>
<evidence type="ECO:0000313" key="2">
    <source>
        <dbReference type="EnsemblPlants" id="Solyc05g009510.1.1.1"/>
    </source>
</evidence>
<dbReference type="Proteomes" id="UP000004994">
    <property type="component" value="Chromosome 5"/>
</dbReference>
<dbReference type="InParanoid" id="A0A3Q7H702"/>
<feature type="transmembrane region" description="Helical" evidence="1">
    <location>
        <begin position="17"/>
        <end position="38"/>
    </location>
</feature>
<dbReference type="EnsemblPlants" id="Solyc05g009510.1.1">
    <property type="protein sequence ID" value="Solyc05g009510.1.1.1"/>
    <property type="gene ID" value="Solyc05g009510.1"/>
</dbReference>
<organism evidence="2">
    <name type="scientific">Solanum lycopersicum</name>
    <name type="common">Tomato</name>
    <name type="synonym">Lycopersicon esculentum</name>
    <dbReference type="NCBI Taxonomy" id="4081"/>
    <lineage>
        <taxon>Eukaryota</taxon>
        <taxon>Viridiplantae</taxon>
        <taxon>Streptophyta</taxon>
        <taxon>Embryophyta</taxon>
        <taxon>Tracheophyta</taxon>
        <taxon>Spermatophyta</taxon>
        <taxon>Magnoliopsida</taxon>
        <taxon>eudicotyledons</taxon>
        <taxon>Gunneridae</taxon>
        <taxon>Pentapetalae</taxon>
        <taxon>asterids</taxon>
        <taxon>lamiids</taxon>
        <taxon>Solanales</taxon>
        <taxon>Solanaceae</taxon>
        <taxon>Solanoideae</taxon>
        <taxon>Solaneae</taxon>
        <taxon>Solanum</taxon>
        <taxon>Solanum subgen. Lycopersicon</taxon>
    </lineage>
</organism>
<evidence type="ECO:0000256" key="1">
    <source>
        <dbReference type="SAM" id="Phobius"/>
    </source>
</evidence>